<dbReference type="OrthoDB" id="2375605at2759"/>
<keyword evidence="3" id="KW-1185">Reference proteome</keyword>
<sequence>ALEAILQVVNAFVVSCTLINHPKRALNWVRALKIWKGSRNDEYEIGKVSDEMRELQESVGKAYEWYVYDGESAFICSPARLTGILSLWNLGSFAQYGLSGILWFVSHPNRPLGVYLVFDVIALVCLVVPIPLVVIQAKKAKSARHLAVLDARSRLMAGHRDMRSMEMADVEL</sequence>
<keyword evidence="1" id="KW-0472">Membrane</keyword>
<keyword evidence="1" id="KW-0812">Transmembrane</keyword>
<gene>
    <name evidence="2" type="ORF">POCULU_LOCUS10726</name>
</gene>
<proteinExistence type="predicted"/>
<protein>
    <submittedName>
        <fullName evidence="2">11212_t:CDS:1</fullName>
    </submittedName>
</protein>
<organism evidence="2 3">
    <name type="scientific">Paraglomus occultum</name>
    <dbReference type="NCBI Taxonomy" id="144539"/>
    <lineage>
        <taxon>Eukaryota</taxon>
        <taxon>Fungi</taxon>
        <taxon>Fungi incertae sedis</taxon>
        <taxon>Mucoromycota</taxon>
        <taxon>Glomeromycotina</taxon>
        <taxon>Glomeromycetes</taxon>
        <taxon>Paraglomerales</taxon>
        <taxon>Paraglomeraceae</taxon>
        <taxon>Paraglomus</taxon>
    </lineage>
</organism>
<evidence type="ECO:0000313" key="3">
    <source>
        <dbReference type="Proteomes" id="UP000789572"/>
    </source>
</evidence>
<comment type="caution">
    <text evidence="2">The sequence shown here is derived from an EMBL/GenBank/DDBJ whole genome shotgun (WGS) entry which is preliminary data.</text>
</comment>
<keyword evidence="1" id="KW-1133">Transmembrane helix</keyword>
<evidence type="ECO:0000313" key="2">
    <source>
        <dbReference type="EMBL" id="CAG8666454.1"/>
    </source>
</evidence>
<reference evidence="2" key="1">
    <citation type="submission" date="2021-06" db="EMBL/GenBank/DDBJ databases">
        <authorList>
            <person name="Kallberg Y."/>
            <person name="Tangrot J."/>
            <person name="Rosling A."/>
        </authorList>
    </citation>
    <scope>NUCLEOTIDE SEQUENCE</scope>
    <source>
        <strain evidence="2">IA702</strain>
    </source>
</reference>
<feature type="transmembrane region" description="Helical" evidence="1">
    <location>
        <begin position="112"/>
        <end position="135"/>
    </location>
</feature>
<name>A0A9N9E6G5_9GLOM</name>
<evidence type="ECO:0000256" key="1">
    <source>
        <dbReference type="SAM" id="Phobius"/>
    </source>
</evidence>
<dbReference type="EMBL" id="CAJVPJ010006131">
    <property type="protein sequence ID" value="CAG8666454.1"/>
    <property type="molecule type" value="Genomic_DNA"/>
</dbReference>
<feature type="non-terminal residue" evidence="2">
    <location>
        <position position="1"/>
    </location>
</feature>
<feature type="transmembrane region" description="Helical" evidence="1">
    <location>
        <begin position="87"/>
        <end position="106"/>
    </location>
</feature>
<dbReference type="AlphaFoldDB" id="A0A9N9E6G5"/>
<dbReference type="Proteomes" id="UP000789572">
    <property type="component" value="Unassembled WGS sequence"/>
</dbReference>
<accession>A0A9N9E6G5</accession>